<gene>
    <name evidence="1" type="ORF">HMPREF1981_01043</name>
</gene>
<comment type="caution">
    <text evidence="1">The sequence shown here is derived from an EMBL/GenBank/DDBJ whole genome shotgun (WGS) entry which is preliminary data.</text>
</comment>
<name>U2DX67_9BACE</name>
<proteinExistence type="predicted"/>
<accession>U2DX67</accession>
<organism evidence="1 2">
    <name type="scientific">Bacteroides pyogenes F0041</name>
    <dbReference type="NCBI Taxonomy" id="1321819"/>
    <lineage>
        <taxon>Bacteria</taxon>
        <taxon>Pseudomonadati</taxon>
        <taxon>Bacteroidota</taxon>
        <taxon>Bacteroidia</taxon>
        <taxon>Bacteroidales</taxon>
        <taxon>Bacteroidaceae</taxon>
        <taxon>Bacteroides</taxon>
    </lineage>
</organism>
<reference evidence="1 2" key="1">
    <citation type="submission" date="2013-08" db="EMBL/GenBank/DDBJ databases">
        <authorList>
            <person name="Weinstock G."/>
            <person name="Sodergren E."/>
            <person name="Wylie T."/>
            <person name="Fulton L."/>
            <person name="Fulton R."/>
            <person name="Fronick C."/>
            <person name="O'Laughlin M."/>
            <person name="Godfrey J."/>
            <person name="Miner T."/>
            <person name="Herter B."/>
            <person name="Appelbaum E."/>
            <person name="Cordes M."/>
            <person name="Lek S."/>
            <person name="Wollam A."/>
            <person name="Pepin K.H."/>
            <person name="Palsikar V.B."/>
            <person name="Mitreva M."/>
            <person name="Wilson R.K."/>
        </authorList>
    </citation>
    <scope>NUCLEOTIDE SEQUENCE [LARGE SCALE GENOMIC DNA]</scope>
    <source>
        <strain evidence="1 2">F0041</strain>
    </source>
</reference>
<dbReference type="Proteomes" id="UP000016496">
    <property type="component" value="Unassembled WGS sequence"/>
</dbReference>
<sequence length="59" mass="7207">MSKGNNYSLDFSHIILLSFVLKWKYNITEKTRNNFLLFENNLNNLRTRELWIIFAENLR</sequence>
<evidence type="ECO:0000313" key="2">
    <source>
        <dbReference type="Proteomes" id="UP000016496"/>
    </source>
</evidence>
<dbReference type="AlphaFoldDB" id="U2DX67"/>
<protein>
    <submittedName>
        <fullName evidence="1">Uncharacterized protein</fullName>
    </submittedName>
</protein>
<evidence type="ECO:0000313" key="1">
    <source>
        <dbReference type="EMBL" id="ERI86222.1"/>
    </source>
</evidence>
<dbReference type="EMBL" id="AWSV01000057">
    <property type="protein sequence ID" value="ERI86222.1"/>
    <property type="molecule type" value="Genomic_DNA"/>
</dbReference>
<dbReference type="HOGENOM" id="CLU_2950719_0_0_10"/>